<gene>
    <name evidence="1" type="ORF">MBAV_001305</name>
</gene>
<dbReference type="Proteomes" id="UP000033423">
    <property type="component" value="Unassembled WGS sequence"/>
</dbReference>
<keyword evidence="2" id="KW-1185">Reference proteome</keyword>
<proteinExistence type="predicted"/>
<evidence type="ECO:0000313" key="2">
    <source>
        <dbReference type="Proteomes" id="UP000033423"/>
    </source>
</evidence>
<reference evidence="1 2" key="1">
    <citation type="submission" date="2015-02" db="EMBL/GenBank/DDBJ databases">
        <title>Single-cell genomics of uncultivated deep-branching MTB reveals a conserved set of magnetosome genes.</title>
        <authorList>
            <person name="Kolinko S."/>
            <person name="Richter M."/>
            <person name="Glockner F.O."/>
            <person name="Brachmann A."/>
            <person name="Schuler D."/>
        </authorList>
    </citation>
    <scope>NUCLEOTIDE SEQUENCE [LARGE SCALE GENOMIC DNA]</scope>
    <source>
        <strain evidence="1">TM-1</strain>
    </source>
</reference>
<comment type="caution">
    <text evidence="1">The sequence shown here is derived from an EMBL/GenBank/DDBJ whole genome shotgun (WGS) entry which is preliminary data.</text>
</comment>
<dbReference type="AlphaFoldDB" id="A0A0F3H0P2"/>
<protein>
    <submittedName>
        <fullName evidence="1">Uncharacterized protein</fullName>
    </submittedName>
</protein>
<dbReference type="EMBL" id="LACI01000568">
    <property type="protein sequence ID" value="KJU86498.1"/>
    <property type="molecule type" value="Genomic_DNA"/>
</dbReference>
<sequence>MRNMVIYYMEALLKHITSQVNDGADYVKESSGKDQEPPAAIQNSEYRFVRDLVTLLIEKALTAKEKATNGGDFDKGMHMTYYDILSLVQSQADAFGIPLDELGLKDFDADVNLL</sequence>
<name>A0A0F3H0P2_9BACT</name>
<accession>A0A0F3H0P2</accession>
<evidence type="ECO:0000313" key="1">
    <source>
        <dbReference type="EMBL" id="KJU86498.1"/>
    </source>
</evidence>
<organism evidence="1 2">
    <name type="scientific">Candidatus Magnetobacterium bavaricum</name>
    <dbReference type="NCBI Taxonomy" id="29290"/>
    <lineage>
        <taxon>Bacteria</taxon>
        <taxon>Pseudomonadati</taxon>
        <taxon>Nitrospirota</taxon>
        <taxon>Thermodesulfovibrionia</taxon>
        <taxon>Thermodesulfovibrionales</taxon>
        <taxon>Candidatus Magnetobacteriaceae</taxon>
        <taxon>Candidatus Magnetobacterium</taxon>
    </lineage>
</organism>